<organism evidence="2 3">
    <name type="scientific">Geodia barretti</name>
    <name type="common">Barrett's horny sponge</name>
    <dbReference type="NCBI Taxonomy" id="519541"/>
    <lineage>
        <taxon>Eukaryota</taxon>
        <taxon>Metazoa</taxon>
        <taxon>Porifera</taxon>
        <taxon>Demospongiae</taxon>
        <taxon>Heteroscleromorpha</taxon>
        <taxon>Tetractinellida</taxon>
        <taxon>Astrophorina</taxon>
        <taxon>Geodiidae</taxon>
        <taxon>Geodia</taxon>
    </lineage>
</organism>
<evidence type="ECO:0000313" key="2">
    <source>
        <dbReference type="EMBL" id="CAI8025533.1"/>
    </source>
</evidence>
<keyword evidence="1" id="KW-0472">Membrane</keyword>
<protein>
    <submittedName>
        <fullName evidence="2">Uncharacterized protein</fullName>
    </submittedName>
</protein>
<evidence type="ECO:0000256" key="1">
    <source>
        <dbReference type="SAM" id="Phobius"/>
    </source>
</evidence>
<dbReference type="AlphaFoldDB" id="A0AA35SA92"/>
<keyword evidence="1" id="KW-0812">Transmembrane</keyword>
<dbReference type="EMBL" id="CASHTH010002159">
    <property type="protein sequence ID" value="CAI8025533.1"/>
    <property type="molecule type" value="Genomic_DNA"/>
</dbReference>
<keyword evidence="1" id="KW-1133">Transmembrane helix</keyword>
<proteinExistence type="predicted"/>
<name>A0AA35SA92_GEOBA</name>
<dbReference type="Proteomes" id="UP001174909">
    <property type="component" value="Unassembled WGS sequence"/>
</dbReference>
<evidence type="ECO:0000313" key="3">
    <source>
        <dbReference type="Proteomes" id="UP001174909"/>
    </source>
</evidence>
<accession>A0AA35SA92</accession>
<keyword evidence="3" id="KW-1185">Reference proteome</keyword>
<sequence length="157" mass="17989">DNREDWLNVSVNWTTTGDKEITAPHTVAEGNNVSYLLLHKISNWKNSHFYTCNVYSNFGLEDQRILQVILLEPACSNCTCPDKPTTTTDPDDPDCNGKELIYKFLLIPIALLVFVLSVTIILTVLFGKSISETSFKFFHLIYNMCNSECLKRRLHQR</sequence>
<reference evidence="2" key="1">
    <citation type="submission" date="2023-03" db="EMBL/GenBank/DDBJ databases">
        <authorList>
            <person name="Steffen K."/>
            <person name="Cardenas P."/>
        </authorList>
    </citation>
    <scope>NUCLEOTIDE SEQUENCE</scope>
</reference>
<feature type="non-terminal residue" evidence="2">
    <location>
        <position position="157"/>
    </location>
</feature>
<feature type="transmembrane region" description="Helical" evidence="1">
    <location>
        <begin position="100"/>
        <end position="126"/>
    </location>
</feature>
<gene>
    <name evidence="2" type="ORF">GBAR_LOCUS14742</name>
</gene>
<comment type="caution">
    <text evidence="2">The sequence shown here is derived from an EMBL/GenBank/DDBJ whole genome shotgun (WGS) entry which is preliminary data.</text>
</comment>